<proteinExistence type="predicted"/>
<reference evidence="2" key="3">
    <citation type="submission" date="2023-05" db="EMBL/GenBank/DDBJ databases">
        <authorList>
            <person name="Smith C.H."/>
        </authorList>
    </citation>
    <scope>NUCLEOTIDE SEQUENCE</scope>
    <source>
        <strain evidence="2">CHS0354</strain>
        <tissue evidence="2">Mantle</tissue>
    </source>
</reference>
<gene>
    <name evidence="2" type="ORF">CHS0354_039497</name>
</gene>
<name>A0AAE0WEE8_9BIVA</name>
<sequence length="125" mass="13943">MVMTVWRSVTQITISNCFRHVQVIPTPIPTTSVEDIDDGDDMPLKTGQQLNDVDNLTLISMGEVPDNVNEENDDANPPPRKTTLPSIKPGKHSNTQFVFGADISNILQSRFSSETIENKEFWGKV</sequence>
<comment type="caution">
    <text evidence="2">The sequence shown here is derived from an EMBL/GenBank/DDBJ whole genome shotgun (WGS) entry which is preliminary data.</text>
</comment>
<evidence type="ECO:0000256" key="1">
    <source>
        <dbReference type="SAM" id="MobiDB-lite"/>
    </source>
</evidence>
<organism evidence="2 3">
    <name type="scientific">Potamilus streckersoni</name>
    <dbReference type="NCBI Taxonomy" id="2493646"/>
    <lineage>
        <taxon>Eukaryota</taxon>
        <taxon>Metazoa</taxon>
        <taxon>Spiralia</taxon>
        <taxon>Lophotrochozoa</taxon>
        <taxon>Mollusca</taxon>
        <taxon>Bivalvia</taxon>
        <taxon>Autobranchia</taxon>
        <taxon>Heteroconchia</taxon>
        <taxon>Palaeoheterodonta</taxon>
        <taxon>Unionida</taxon>
        <taxon>Unionoidea</taxon>
        <taxon>Unionidae</taxon>
        <taxon>Ambleminae</taxon>
        <taxon>Lampsilini</taxon>
        <taxon>Potamilus</taxon>
    </lineage>
</organism>
<protein>
    <submittedName>
        <fullName evidence="2">Uncharacterized protein</fullName>
    </submittedName>
</protein>
<dbReference type="AlphaFoldDB" id="A0AAE0WEE8"/>
<evidence type="ECO:0000313" key="3">
    <source>
        <dbReference type="Proteomes" id="UP001195483"/>
    </source>
</evidence>
<accession>A0AAE0WEE8</accession>
<feature type="region of interest" description="Disordered" evidence="1">
    <location>
        <begin position="64"/>
        <end position="92"/>
    </location>
</feature>
<keyword evidence="3" id="KW-1185">Reference proteome</keyword>
<reference evidence="2" key="1">
    <citation type="journal article" date="2021" name="Genome Biol. Evol.">
        <title>A High-Quality Reference Genome for a Parasitic Bivalve with Doubly Uniparental Inheritance (Bivalvia: Unionida).</title>
        <authorList>
            <person name="Smith C.H."/>
        </authorList>
    </citation>
    <scope>NUCLEOTIDE SEQUENCE</scope>
    <source>
        <strain evidence="2">CHS0354</strain>
    </source>
</reference>
<dbReference type="Proteomes" id="UP001195483">
    <property type="component" value="Unassembled WGS sequence"/>
</dbReference>
<dbReference type="EMBL" id="JAEAOA010002309">
    <property type="protein sequence ID" value="KAK3612223.1"/>
    <property type="molecule type" value="Genomic_DNA"/>
</dbReference>
<reference evidence="2" key="2">
    <citation type="journal article" date="2021" name="Genome Biol. Evol.">
        <title>Developing a high-quality reference genome for a parasitic bivalve with doubly uniparental inheritance (Bivalvia: Unionida).</title>
        <authorList>
            <person name="Smith C.H."/>
        </authorList>
    </citation>
    <scope>NUCLEOTIDE SEQUENCE</scope>
    <source>
        <strain evidence="2">CHS0354</strain>
        <tissue evidence="2">Mantle</tissue>
    </source>
</reference>
<evidence type="ECO:0000313" key="2">
    <source>
        <dbReference type="EMBL" id="KAK3612223.1"/>
    </source>
</evidence>